<dbReference type="Proteomes" id="UP000663760">
    <property type="component" value="Chromosome 6"/>
</dbReference>
<comment type="subcellular location">
    <subcellularLocation>
        <location evidence="1">Endoplasmic reticulum membrane</location>
        <topology evidence="1">Single-pass membrane protein</topology>
    </subcellularLocation>
</comment>
<evidence type="ECO:0000256" key="2">
    <source>
        <dbReference type="ARBA" id="ARBA00022692"/>
    </source>
</evidence>
<dbReference type="GO" id="GO:0071218">
    <property type="term" value="P:cellular response to misfolded protein"/>
    <property type="evidence" value="ECO:0007669"/>
    <property type="project" value="TreeGrafter"/>
</dbReference>
<dbReference type="PRINTS" id="PR00625">
    <property type="entry name" value="JDOMAIN"/>
</dbReference>
<evidence type="ECO:0000313" key="10">
    <source>
        <dbReference type="Proteomes" id="UP000663760"/>
    </source>
</evidence>
<dbReference type="SMART" id="SM00271">
    <property type="entry name" value="DnaJ"/>
    <property type="match status" value="1"/>
</dbReference>
<accession>A0A7I8KMA1</accession>
<dbReference type="GO" id="GO:0005789">
    <property type="term" value="C:endoplasmic reticulum membrane"/>
    <property type="evidence" value="ECO:0007669"/>
    <property type="project" value="UniProtKB-SubCell"/>
</dbReference>
<dbReference type="OrthoDB" id="10250354at2759"/>
<organism evidence="9 10">
    <name type="scientific">Spirodela intermedia</name>
    <name type="common">Intermediate duckweed</name>
    <dbReference type="NCBI Taxonomy" id="51605"/>
    <lineage>
        <taxon>Eukaryota</taxon>
        <taxon>Viridiplantae</taxon>
        <taxon>Streptophyta</taxon>
        <taxon>Embryophyta</taxon>
        <taxon>Tracheophyta</taxon>
        <taxon>Spermatophyta</taxon>
        <taxon>Magnoliopsida</taxon>
        <taxon>Liliopsida</taxon>
        <taxon>Araceae</taxon>
        <taxon>Lemnoideae</taxon>
        <taxon>Spirodela</taxon>
    </lineage>
</organism>
<dbReference type="InterPro" id="IPR015399">
    <property type="entry name" value="DUF1977_DnaJ-like"/>
</dbReference>
<feature type="domain" description="J" evidence="8">
    <location>
        <begin position="101"/>
        <end position="165"/>
    </location>
</feature>
<feature type="transmembrane region" description="Helical" evidence="7">
    <location>
        <begin position="237"/>
        <end position="258"/>
    </location>
</feature>
<keyword evidence="4 7" id="KW-1133">Transmembrane helix</keyword>
<evidence type="ECO:0000256" key="1">
    <source>
        <dbReference type="ARBA" id="ARBA00004389"/>
    </source>
</evidence>
<sequence length="348" mass="40101">MKDSNKDEAARSVRIAEAAIASGDQLRARKFIKIAQRLDPNICVETLLASCEKPDGAIPTLGHQAAVDPSQSSKHSEASSYQRHHTAEQVKLIREIRRSKDYYTILGVEKTSSGEEIRKAYRKLSLRVHPDKNKAPGAEEAFRTLCKAFQCLSDEDSRRLYDQTGAAGDSEINYQYRDMGYRRRNSTRDSFLDEDSDPDEIFRSFIFNQRAFQAHHLHRTRGHSHQSTGSTSAEGQGFVNLFQILAMVVIFLVAFMVYSEPEYALQQTHIYQVPRITEKHGVKYYVRSEDFDQQCPAGSPSREKLEQEILMDYRNVLRRYCHIEMIRRQRLKNYQTPHCDKLQSLMVA</sequence>
<dbReference type="Pfam" id="PF09320">
    <property type="entry name" value="DUF1977"/>
    <property type="match status" value="1"/>
</dbReference>
<keyword evidence="5 7" id="KW-0472">Membrane</keyword>
<evidence type="ECO:0000259" key="8">
    <source>
        <dbReference type="PROSITE" id="PS50076"/>
    </source>
</evidence>
<dbReference type="PROSITE" id="PS50076">
    <property type="entry name" value="DNAJ_2"/>
    <property type="match status" value="1"/>
</dbReference>
<evidence type="ECO:0000256" key="6">
    <source>
        <dbReference type="SAM" id="MobiDB-lite"/>
    </source>
</evidence>
<dbReference type="EMBL" id="LR746269">
    <property type="protein sequence ID" value="CAA7398426.1"/>
    <property type="molecule type" value="Genomic_DNA"/>
</dbReference>
<feature type="compositionally biased region" description="Polar residues" evidence="6">
    <location>
        <begin position="69"/>
        <end position="81"/>
    </location>
</feature>
<evidence type="ECO:0000256" key="3">
    <source>
        <dbReference type="ARBA" id="ARBA00022824"/>
    </source>
</evidence>
<dbReference type="PANTHER" id="PTHR43908:SF5">
    <property type="entry name" value="CHAPERONE PROTEIN DNAJ 49"/>
    <property type="match status" value="1"/>
</dbReference>
<dbReference type="GO" id="GO:0030544">
    <property type="term" value="F:Hsp70 protein binding"/>
    <property type="evidence" value="ECO:0007669"/>
    <property type="project" value="TreeGrafter"/>
</dbReference>
<evidence type="ECO:0000256" key="4">
    <source>
        <dbReference type="ARBA" id="ARBA00022989"/>
    </source>
</evidence>
<dbReference type="Pfam" id="PF00226">
    <property type="entry name" value="DnaJ"/>
    <property type="match status" value="1"/>
</dbReference>
<protein>
    <recommendedName>
        <fullName evidence="8">J domain-containing protein</fullName>
    </recommendedName>
</protein>
<reference evidence="9" key="1">
    <citation type="submission" date="2020-02" db="EMBL/GenBank/DDBJ databases">
        <authorList>
            <person name="Scholz U."/>
            <person name="Mascher M."/>
            <person name="Fiebig A."/>
        </authorList>
    </citation>
    <scope>NUCLEOTIDE SEQUENCE</scope>
</reference>
<dbReference type="PANTHER" id="PTHR43908">
    <property type="entry name" value="AT29763P-RELATED"/>
    <property type="match status" value="1"/>
</dbReference>
<keyword evidence="3" id="KW-0256">Endoplasmic reticulum</keyword>
<dbReference type="SUPFAM" id="SSF46565">
    <property type="entry name" value="Chaperone J-domain"/>
    <property type="match status" value="1"/>
</dbReference>
<dbReference type="InterPro" id="IPR001623">
    <property type="entry name" value="DnaJ_domain"/>
</dbReference>
<dbReference type="AlphaFoldDB" id="A0A7I8KMA1"/>
<gene>
    <name evidence="9" type="ORF">SI8410_06009091</name>
</gene>
<proteinExistence type="predicted"/>
<dbReference type="InterPro" id="IPR036869">
    <property type="entry name" value="J_dom_sf"/>
</dbReference>
<dbReference type="CDD" id="cd06257">
    <property type="entry name" value="DnaJ"/>
    <property type="match status" value="1"/>
</dbReference>
<evidence type="ECO:0000256" key="5">
    <source>
        <dbReference type="ARBA" id="ARBA00023136"/>
    </source>
</evidence>
<dbReference type="InterPro" id="IPR051100">
    <property type="entry name" value="DnaJ_subfamily_B/C"/>
</dbReference>
<dbReference type="Gene3D" id="1.10.287.110">
    <property type="entry name" value="DnaJ domain"/>
    <property type="match status" value="1"/>
</dbReference>
<feature type="region of interest" description="Disordered" evidence="6">
    <location>
        <begin position="60"/>
        <end position="86"/>
    </location>
</feature>
<evidence type="ECO:0000313" key="9">
    <source>
        <dbReference type="EMBL" id="CAA7398426.1"/>
    </source>
</evidence>
<keyword evidence="2 7" id="KW-0812">Transmembrane</keyword>
<evidence type="ECO:0000256" key="7">
    <source>
        <dbReference type="SAM" id="Phobius"/>
    </source>
</evidence>
<name>A0A7I8KMA1_SPIIN</name>
<dbReference type="InterPro" id="IPR018253">
    <property type="entry name" value="DnaJ_domain_CS"/>
</dbReference>
<keyword evidence="10" id="KW-1185">Reference proteome</keyword>
<dbReference type="PROSITE" id="PS00636">
    <property type="entry name" value="DNAJ_1"/>
    <property type="match status" value="1"/>
</dbReference>